<proteinExistence type="predicted"/>
<keyword evidence="3" id="KW-1185">Reference proteome</keyword>
<dbReference type="EMBL" id="CP030118">
    <property type="protein sequence ID" value="QDL10490.1"/>
    <property type="molecule type" value="Genomic_DNA"/>
</dbReference>
<feature type="coiled-coil region" evidence="1">
    <location>
        <begin position="28"/>
        <end position="69"/>
    </location>
</feature>
<accession>A0A856MJZ5</accession>
<keyword evidence="1" id="KW-0175">Coiled coil</keyword>
<dbReference type="RefSeq" id="WP_171977260.1">
    <property type="nucleotide sequence ID" value="NZ_CAWOXK010000001.1"/>
</dbReference>
<gene>
    <name evidence="2" type="ORF">DP114_23660</name>
</gene>
<sequence length="233" mass="26591">MKIAPLEKGIVHEIIAQSKEIIAQSKEIKAQSKEIKAQSKEIKAQSKEIKAQSKEVKAQSKEVKAQSKEVKAQSKEVKAQSDEVIAQSKEVIAQSKNIKAQSKFIQKISNDLKEVNIEAVCQFIALKTHLARVKIHQEQIETAILIKWGKLEQLPLSSRYTNWLTENGYHWQPIFVNAASQEIQYEFKIFACDYEAFALLSKLQSERRLYYAIPDFDTALQIINTIKDSCQIN</sequence>
<dbReference type="AlphaFoldDB" id="A0A856MJZ5"/>
<evidence type="ECO:0000313" key="3">
    <source>
        <dbReference type="Proteomes" id="UP000503129"/>
    </source>
</evidence>
<protein>
    <submittedName>
        <fullName evidence="2">Uncharacterized protein</fullName>
    </submittedName>
</protein>
<reference evidence="2 3" key="1">
    <citation type="submission" date="2018-06" db="EMBL/GenBank/DDBJ databases">
        <title>Comparative genomics of Brasilonema spp. strains.</title>
        <authorList>
            <person name="Alvarenga D.O."/>
            <person name="Fiore M.F."/>
            <person name="Varani A.M."/>
        </authorList>
    </citation>
    <scope>NUCLEOTIDE SEQUENCE [LARGE SCALE GENOMIC DNA]</scope>
    <source>
        <strain evidence="2 3">CENA114</strain>
    </source>
</reference>
<dbReference type="Proteomes" id="UP000503129">
    <property type="component" value="Chromosome"/>
</dbReference>
<organism evidence="2 3">
    <name type="scientific">Brasilonema sennae CENA114</name>
    <dbReference type="NCBI Taxonomy" id="415709"/>
    <lineage>
        <taxon>Bacteria</taxon>
        <taxon>Bacillati</taxon>
        <taxon>Cyanobacteriota</taxon>
        <taxon>Cyanophyceae</taxon>
        <taxon>Nostocales</taxon>
        <taxon>Scytonemataceae</taxon>
        <taxon>Brasilonema</taxon>
        <taxon>Bromeliae group (in: Brasilonema)</taxon>
    </lineage>
</organism>
<evidence type="ECO:0000256" key="1">
    <source>
        <dbReference type="SAM" id="Coils"/>
    </source>
</evidence>
<name>A0A856MJZ5_9CYAN</name>
<evidence type="ECO:0000313" key="2">
    <source>
        <dbReference type="EMBL" id="QDL10490.1"/>
    </source>
</evidence>
<dbReference type="Gene3D" id="1.10.287.950">
    <property type="entry name" value="Methyl-accepting chemotaxis protein"/>
    <property type="match status" value="1"/>
</dbReference>
<dbReference type="KEGG" id="bsen:DP114_23660"/>